<dbReference type="Proteomes" id="UP000808349">
    <property type="component" value="Unassembled WGS sequence"/>
</dbReference>
<protein>
    <recommendedName>
        <fullName evidence="4">Outer membrane protein beta-barrel domain-containing protein</fullName>
    </recommendedName>
</protein>
<proteinExistence type="predicted"/>
<dbReference type="EMBL" id="JADKFW010000018">
    <property type="protein sequence ID" value="MBK9719333.1"/>
    <property type="molecule type" value="Genomic_DNA"/>
</dbReference>
<dbReference type="InterPro" id="IPR046495">
    <property type="entry name" value="DUF6588"/>
</dbReference>
<evidence type="ECO:0000313" key="3">
    <source>
        <dbReference type="Proteomes" id="UP000808349"/>
    </source>
</evidence>
<gene>
    <name evidence="2" type="ORF">IPO85_17820</name>
</gene>
<sequence>MKKLILKLLFAPCFVFSILQAQVIEEDAARSYLRHGNAEPYFSPLVDVLSSTLHTSSLYYKHPDSNRSFHIYIGATVVGAFIPSNMKSFDGHNEAPYSPTTTIHAPTIFGDNNSNTYYDQYGNAYNFPGGFDIRQINMAVPNIHVGTLLHTNFSGKFFALNVGGDLKKIELFGFGINHFISDYWNAKNYFVSAGASFDQIKLGGYMKGKQFLAQITGGQQLGIFNYWVLAQYQKSPYEFYYEDEIEGNGTVKINGQSNIRAGVGLGLQLWKFYLHAEGSGFKPFIGALGIGLQF</sequence>
<feature type="chain" id="PRO_5039304739" description="Outer membrane protein beta-barrel domain-containing protein" evidence="1">
    <location>
        <begin position="22"/>
        <end position="294"/>
    </location>
</feature>
<organism evidence="2 3">
    <name type="scientific">Candidatus Defluviibacterium haderslevense</name>
    <dbReference type="NCBI Taxonomy" id="2981993"/>
    <lineage>
        <taxon>Bacteria</taxon>
        <taxon>Pseudomonadati</taxon>
        <taxon>Bacteroidota</taxon>
        <taxon>Saprospiria</taxon>
        <taxon>Saprospirales</taxon>
        <taxon>Saprospiraceae</taxon>
        <taxon>Candidatus Defluviibacterium</taxon>
    </lineage>
</organism>
<evidence type="ECO:0000256" key="1">
    <source>
        <dbReference type="SAM" id="SignalP"/>
    </source>
</evidence>
<reference evidence="2 3" key="1">
    <citation type="submission" date="2020-10" db="EMBL/GenBank/DDBJ databases">
        <title>Connecting structure to function with the recovery of over 1000 high-quality activated sludge metagenome-assembled genomes encoding full-length rRNA genes using long-read sequencing.</title>
        <authorList>
            <person name="Singleton C.M."/>
            <person name="Petriglieri F."/>
            <person name="Kristensen J.M."/>
            <person name="Kirkegaard R.H."/>
            <person name="Michaelsen T.Y."/>
            <person name="Andersen M.H."/>
            <person name="Karst S.M."/>
            <person name="Dueholm M.S."/>
            <person name="Nielsen P.H."/>
            <person name="Albertsen M."/>
        </authorList>
    </citation>
    <scope>NUCLEOTIDE SEQUENCE [LARGE SCALE GENOMIC DNA]</scope>
    <source>
        <strain evidence="2">Ribe_18-Q3-R11-54_BAT3C.373</strain>
    </source>
</reference>
<evidence type="ECO:0008006" key="4">
    <source>
        <dbReference type="Google" id="ProtNLM"/>
    </source>
</evidence>
<evidence type="ECO:0000313" key="2">
    <source>
        <dbReference type="EMBL" id="MBK9719333.1"/>
    </source>
</evidence>
<feature type="signal peptide" evidence="1">
    <location>
        <begin position="1"/>
        <end position="21"/>
    </location>
</feature>
<keyword evidence="1" id="KW-0732">Signal</keyword>
<dbReference type="Pfam" id="PF20230">
    <property type="entry name" value="DUF6588"/>
    <property type="match status" value="1"/>
</dbReference>
<accession>A0A9D7SCL2</accession>
<name>A0A9D7SCL2_9BACT</name>
<dbReference type="AlphaFoldDB" id="A0A9D7SCL2"/>
<comment type="caution">
    <text evidence="2">The sequence shown here is derived from an EMBL/GenBank/DDBJ whole genome shotgun (WGS) entry which is preliminary data.</text>
</comment>